<evidence type="ECO:0000313" key="3">
    <source>
        <dbReference type="EMBL" id="MFC4249650.1"/>
    </source>
</evidence>
<feature type="transmembrane region" description="Helical" evidence="1">
    <location>
        <begin position="826"/>
        <end position="844"/>
    </location>
</feature>
<feature type="transmembrane region" description="Helical" evidence="1">
    <location>
        <begin position="478"/>
        <end position="496"/>
    </location>
</feature>
<feature type="transmembrane region" description="Helical" evidence="1">
    <location>
        <begin position="711"/>
        <end position="732"/>
    </location>
</feature>
<dbReference type="PANTHER" id="PTHR43849:SF2">
    <property type="entry name" value="BLL3936 PROTEIN"/>
    <property type="match status" value="1"/>
</dbReference>
<feature type="transmembrane region" description="Helical" evidence="1">
    <location>
        <begin position="789"/>
        <end position="814"/>
    </location>
</feature>
<feature type="transmembrane region" description="Helical" evidence="1">
    <location>
        <begin position="508"/>
        <end position="536"/>
    </location>
</feature>
<feature type="domain" description="TRAP C4-dicarboxylate transport system permease DctM subunit" evidence="2">
    <location>
        <begin position="613"/>
        <end position="769"/>
    </location>
</feature>
<feature type="transmembrane region" description="Helical" evidence="1">
    <location>
        <begin position="548"/>
        <end position="570"/>
    </location>
</feature>
<dbReference type="GeneID" id="71853357"/>
<feature type="transmembrane region" description="Helical" evidence="1">
    <location>
        <begin position="75"/>
        <end position="94"/>
    </location>
</feature>
<accession>A0ABD5P694</accession>
<dbReference type="PANTHER" id="PTHR43849">
    <property type="entry name" value="BLL3936 PROTEIN"/>
    <property type="match status" value="1"/>
</dbReference>
<feature type="transmembrane region" description="Helical" evidence="1">
    <location>
        <begin position="408"/>
        <end position="429"/>
    </location>
</feature>
<feature type="transmembrane region" description="Helical" evidence="1">
    <location>
        <begin position="744"/>
        <end position="769"/>
    </location>
</feature>
<feature type="transmembrane region" description="Helical" evidence="1">
    <location>
        <begin position="623"/>
        <end position="641"/>
    </location>
</feature>
<dbReference type="EMBL" id="JBHSDJ010000133">
    <property type="protein sequence ID" value="MFC4249650.1"/>
    <property type="molecule type" value="Genomic_DNA"/>
</dbReference>
<protein>
    <submittedName>
        <fullName evidence="3">TRAP transporter permease</fullName>
    </submittedName>
</protein>
<feature type="transmembrane region" description="Helical" evidence="1">
    <location>
        <begin position="450"/>
        <end position="472"/>
    </location>
</feature>
<reference evidence="3 4" key="1">
    <citation type="journal article" date="2014" name="Int. J. Syst. Evol. Microbiol.">
        <title>Complete genome sequence of Corynebacterium casei LMG S-19264T (=DSM 44701T), isolated from a smear-ripened cheese.</title>
        <authorList>
            <consortium name="US DOE Joint Genome Institute (JGI-PGF)"/>
            <person name="Walter F."/>
            <person name="Albersmeier A."/>
            <person name="Kalinowski J."/>
            <person name="Ruckert C."/>
        </authorList>
    </citation>
    <scope>NUCLEOTIDE SEQUENCE [LARGE SCALE GENOMIC DNA]</scope>
    <source>
        <strain evidence="3 4">IBRC-M 10912</strain>
    </source>
</reference>
<evidence type="ECO:0000256" key="1">
    <source>
        <dbReference type="SAM" id="Phobius"/>
    </source>
</evidence>
<feature type="transmembrane region" description="Helical" evidence="1">
    <location>
        <begin position="231"/>
        <end position="248"/>
    </location>
</feature>
<keyword evidence="1" id="KW-1133">Transmembrane helix</keyword>
<sequence>MSVETDTDAISDEEREEILQEVERQRSLRGPAAIAVALVGLAFSAFQMWLAARGFTFEIPIPFGEPYRLGQLQKLQLNAIHVSFALVIAFLLFPPTRGDGPVARRLGRLEPVARDRFGTDHVLTRVVERLGDGVRWFAVDREMERVTPFDLVLIVLSVVPTTYIVTEFDEVRETAVFGLASVRPIQEVYPVLEPIVSVVAAVGVPLDEISYAFLLGIVGVLVVLEATRRALGLLLTSLIAAFLAYARWGYVIPADSPIGALAIPPSGWDSIVRNMWYTTETGVFGTPVDVSVRFIYIFILFGAFLEMSGAGKWFIDLAYSLTGTRKGGPAKASVVSSGFMGMLSGSSIANTVTTGAFTIPLMKRSGYSREFSGAVEASASSGGQILPPVMGAAAFLIVELTGTPYPDVITAAALPAIAFFFGMWVMVHFEAARGGIGGLSRSELPDVRSHFLQGWFYLLPLVLLLYFLIGLRLSINRAGWYTIVTIVALIAVIAAYDERNRVPLLGTIGVLALAQLGAYATYGVGLVDALGVLAGIDAGGDPLSLDAAATAAVSDLGTIAILVSVAFMLARPNRDAPLLELDDAVDESAANGAAALGRPDLADNTAFQFGSFILKSMASGARTATTVVIAVAAAGIIPGVISVSGLGPNLTQLITTVSGDSMLLLMVMAGVAAIIFGMGMPTTVMYIILVAMLGPALESLGVVVLAAHLYILYFGLMADVTPPVAVAAFAAAGVAKADEFGTAAIAFLLSLNKILVPFAFVFSPGILLIQPTENGFDMVGLAELTDLGYAVPEVLIPIVGMFLGIYTLGIAIIGYQYATVDGLERVLFSLSSIFLMVPDIPLRILEGALGLAGAELGLTAFVFTVSLRAVGLALLAGLTSRNRRQSPKAETEEATTVAPGDA</sequence>
<dbReference type="NCBIfam" id="TIGR02123">
    <property type="entry name" value="TRAP_fused"/>
    <property type="match status" value="1"/>
</dbReference>
<dbReference type="InterPro" id="IPR011853">
    <property type="entry name" value="TRAP_DctM-Dct_fused"/>
</dbReference>
<evidence type="ECO:0000313" key="4">
    <source>
        <dbReference type="Proteomes" id="UP001595821"/>
    </source>
</evidence>
<feature type="transmembrane region" description="Helical" evidence="1">
    <location>
        <begin position="686"/>
        <end position="705"/>
    </location>
</feature>
<organism evidence="3 4">
    <name type="scientific">Natribaculum luteum</name>
    <dbReference type="NCBI Taxonomy" id="1586232"/>
    <lineage>
        <taxon>Archaea</taxon>
        <taxon>Methanobacteriati</taxon>
        <taxon>Methanobacteriota</taxon>
        <taxon>Stenosarchaea group</taxon>
        <taxon>Halobacteria</taxon>
        <taxon>Halobacteriales</taxon>
        <taxon>Natrialbaceae</taxon>
        <taxon>Natribaculum</taxon>
    </lineage>
</organism>
<gene>
    <name evidence="3" type="ORF">ACFOZ7_22405</name>
</gene>
<comment type="caution">
    <text evidence="3">The sequence shown here is derived from an EMBL/GenBank/DDBJ whole genome shotgun (WGS) entry which is preliminary data.</text>
</comment>
<feature type="transmembrane region" description="Helical" evidence="1">
    <location>
        <begin position="856"/>
        <end position="878"/>
    </location>
</feature>
<feature type="transmembrane region" description="Helical" evidence="1">
    <location>
        <begin position="32"/>
        <end position="55"/>
    </location>
</feature>
<keyword evidence="1" id="KW-0812">Transmembrane</keyword>
<dbReference type="AlphaFoldDB" id="A0ABD5P694"/>
<dbReference type="InterPro" id="IPR010656">
    <property type="entry name" value="DctM"/>
</dbReference>
<dbReference type="Proteomes" id="UP001595821">
    <property type="component" value="Unassembled WGS sequence"/>
</dbReference>
<name>A0ABD5P694_9EURY</name>
<dbReference type="Pfam" id="PF06808">
    <property type="entry name" value="DctM"/>
    <property type="match status" value="2"/>
</dbReference>
<proteinExistence type="predicted"/>
<feature type="transmembrane region" description="Helical" evidence="1">
    <location>
        <begin position="149"/>
        <end position="166"/>
    </location>
</feature>
<evidence type="ECO:0000259" key="2">
    <source>
        <dbReference type="Pfam" id="PF06808"/>
    </source>
</evidence>
<feature type="transmembrane region" description="Helical" evidence="1">
    <location>
        <begin position="209"/>
        <end position="224"/>
    </location>
</feature>
<feature type="domain" description="TRAP C4-dicarboxylate transport system permease DctM subunit" evidence="2">
    <location>
        <begin position="218"/>
        <end position="556"/>
    </location>
</feature>
<keyword evidence="1" id="KW-0472">Membrane</keyword>
<feature type="transmembrane region" description="Helical" evidence="1">
    <location>
        <begin position="661"/>
        <end position="679"/>
    </location>
</feature>
<feature type="transmembrane region" description="Helical" evidence="1">
    <location>
        <begin position="294"/>
        <end position="315"/>
    </location>
</feature>
<dbReference type="RefSeq" id="WP_246973145.1">
    <property type="nucleotide sequence ID" value="NZ_CP095397.1"/>
</dbReference>